<dbReference type="PRINTS" id="PR01244">
    <property type="entry name" value="PEROPSIN"/>
</dbReference>
<feature type="transmembrane region" description="Helical" evidence="10">
    <location>
        <begin position="199"/>
        <end position="222"/>
    </location>
</feature>
<keyword evidence="8" id="KW-0325">Glycoprotein</keyword>
<reference evidence="12" key="1">
    <citation type="journal article" date="2011" name="Evodevo">
        <title>Ciliary photoreceptors in the cerebral eyes of a protostome larva.</title>
        <authorList>
            <person name="Passamaneck Y.J."/>
            <person name="Furchheim N."/>
            <person name="Hejnol A."/>
            <person name="Martindale M.Q."/>
            <person name="Luter C."/>
        </authorList>
    </citation>
    <scope>NUCLEOTIDE SEQUENCE</scope>
</reference>
<feature type="transmembrane region" description="Helical" evidence="10">
    <location>
        <begin position="109"/>
        <end position="129"/>
    </location>
</feature>
<dbReference type="Gene3D" id="1.20.1070.10">
    <property type="entry name" value="Rhodopsin 7-helix transmembrane proteins"/>
    <property type="match status" value="1"/>
</dbReference>
<keyword evidence="3 10" id="KW-1133">Transmembrane helix</keyword>
<evidence type="ECO:0000256" key="1">
    <source>
        <dbReference type="ARBA" id="ARBA00004141"/>
    </source>
</evidence>
<feature type="transmembrane region" description="Helical" evidence="10">
    <location>
        <begin position="150"/>
        <end position="168"/>
    </location>
</feature>
<sequence>MSTASSGTVTTVMESNITTLSPFTTRAPMFSDGANVIIVLVLFVTAILGFFMNGSVLIIFYRKKELRSPTNMFIISMAFNDLMMSILGNPFAAVSNLHHRWIFGDAACVWYGFIMFFLGLNGIYHLTAIAFDRYIVIAKPLLSSKITTRVAALAISVCWFGAFLWSVFPVFGWSSYVEEGEHSSCSINWISQSIVDSSYIISIFIFCFFLPILLVIFSYFHVYMTVRTIAKSNTFGKDSKITKKNEAVERKMAKMVIIMITVFFGSWSPYAIVSMFVAFGDGSSLPAAAIAAPAIIAKSAMIWNPIIYVLMNVQFRSGFAEMYPCFAVCANTDGGKVKVERPPTVQDNIGDDNTEMSDVRSAVPPAPTSNILKVAPAPDTTKADVHTSETGEQSIAMSIARMSVRHKVESRTPVEQMNAVEV</sequence>
<feature type="transmembrane region" description="Helical" evidence="10">
    <location>
        <begin position="73"/>
        <end position="97"/>
    </location>
</feature>
<evidence type="ECO:0000256" key="4">
    <source>
        <dbReference type="ARBA" id="ARBA00023040"/>
    </source>
</evidence>
<dbReference type="PRINTS" id="PR00237">
    <property type="entry name" value="GPCRRHODOPSN"/>
</dbReference>
<keyword evidence="9" id="KW-0807">Transducer</keyword>
<evidence type="ECO:0000256" key="6">
    <source>
        <dbReference type="ARBA" id="ARBA00023157"/>
    </source>
</evidence>
<evidence type="ECO:0000256" key="5">
    <source>
        <dbReference type="ARBA" id="ARBA00023136"/>
    </source>
</evidence>
<dbReference type="FunFam" id="1.20.1070.10:FF:000219">
    <property type="entry name" value="Opsin 5-like 2"/>
    <property type="match status" value="1"/>
</dbReference>
<feature type="transmembrane region" description="Helical" evidence="10">
    <location>
        <begin position="256"/>
        <end position="279"/>
    </location>
</feature>
<evidence type="ECO:0000256" key="8">
    <source>
        <dbReference type="ARBA" id="ARBA00023180"/>
    </source>
</evidence>
<feature type="domain" description="G-protein coupled receptors family 1 profile" evidence="11">
    <location>
        <begin position="52"/>
        <end position="308"/>
    </location>
</feature>
<feature type="transmembrane region" description="Helical" evidence="10">
    <location>
        <begin position="36"/>
        <end position="61"/>
    </location>
</feature>
<evidence type="ECO:0000256" key="3">
    <source>
        <dbReference type="ARBA" id="ARBA00022989"/>
    </source>
</evidence>
<dbReference type="GO" id="GO:0004930">
    <property type="term" value="F:G protein-coupled receptor activity"/>
    <property type="evidence" value="ECO:0007669"/>
    <property type="project" value="UniProtKB-KW"/>
</dbReference>
<evidence type="ECO:0000256" key="10">
    <source>
        <dbReference type="SAM" id="Phobius"/>
    </source>
</evidence>
<evidence type="ECO:0000256" key="7">
    <source>
        <dbReference type="ARBA" id="ARBA00023170"/>
    </source>
</evidence>
<evidence type="ECO:0000256" key="9">
    <source>
        <dbReference type="ARBA" id="ARBA00023224"/>
    </source>
</evidence>
<dbReference type="GO" id="GO:0007601">
    <property type="term" value="P:visual perception"/>
    <property type="evidence" value="ECO:0007669"/>
    <property type="project" value="InterPro"/>
</dbReference>
<dbReference type="InterPro" id="IPR050125">
    <property type="entry name" value="GPCR_opsins"/>
</dbReference>
<evidence type="ECO:0000313" key="12">
    <source>
        <dbReference type="EMBL" id="ADZ24786.1"/>
    </source>
</evidence>
<dbReference type="PANTHER" id="PTHR24240">
    <property type="entry name" value="OPSIN"/>
    <property type="match status" value="1"/>
</dbReference>
<dbReference type="PROSITE" id="PS50262">
    <property type="entry name" value="G_PROTEIN_RECEP_F1_2"/>
    <property type="match status" value="1"/>
</dbReference>
<keyword evidence="7" id="KW-0675">Receptor</keyword>
<name>F1D8E5_TERTR</name>
<keyword evidence="5 10" id="KW-0472">Membrane</keyword>
<keyword evidence="6" id="KW-1015">Disulfide bond</keyword>
<feature type="transmembrane region" description="Helical" evidence="10">
    <location>
        <begin position="285"/>
        <end position="310"/>
    </location>
</feature>
<evidence type="ECO:0000256" key="2">
    <source>
        <dbReference type="ARBA" id="ARBA00022692"/>
    </source>
</evidence>
<dbReference type="InterPro" id="IPR017452">
    <property type="entry name" value="GPCR_Rhodpsn_7TM"/>
</dbReference>
<dbReference type="AlphaFoldDB" id="F1D8E5"/>
<organism evidence="12">
    <name type="scientific">Terebratalia transversa</name>
    <name type="common">Transverse lampshell</name>
    <dbReference type="NCBI Taxonomy" id="34513"/>
    <lineage>
        <taxon>Eukaryota</taxon>
        <taxon>Metazoa</taxon>
        <taxon>Spiralia</taxon>
        <taxon>Lophotrochozoa</taxon>
        <taxon>Brachiopoda</taxon>
        <taxon>Rhynchonelliformea</taxon>
        <taxon>Rhynchonellata</taxon>
        <taxon>Terebratellidina</taxon>
        <taxon>Laqueoidea</taxon>
        <taxon>Laqueidae</taxon>
        <taxon>Terebratalia</taxon>
    </lineage>
</organism>
<accession>F1D8E5</accession>
<keyword evidence="4" id="KW-0297">G-protein coupled receptor</keyword>
<dbReference type="SUPFAM" id="SSF81321">
    <property type="entry name" value="Family A G protein-coupled receptor-like"/>
    <property type="match status" value="1"/>
</dbReference>
<dbReference type="InterPro" id="IPR002962">
    <property type="entry name" value="Peropsin"/>
</dbReference>
<dbReference type="SMART" id="SM01381">
    <property type="entry name" value="7TM_GPCR_Srsx"/>
    <property type="match status" value="1"/>
</dbReference>
<dbReference type="GO" id="GO:0016020">
    <property type="term" value="C:membrane"/>
    <property type="evidence" value="ECO:0007669"/>
    <property type="project" value="UniProtKB-SubCell"/>
</dbReference>
<dbReference type="Pfam" id="PF00001">
    <property type="entry name" value="7tm_1"/>
    <property type="match status" value="1"/>
</dbReference>
<keyword evidence="2 10" id="KW-0812">Transmembrane</keyword>
<proteinExistence type="evidence at transcript level"/>
<dbReference type="CDD" id="cd14969">
    <property type="entry name" value="7tmA_Opsins_type2_animals"/>
    <property type="match status" value="1"/>
</dbReference>
<dbReference type="EMBL" id="HQ679623">
    <property type="protein sequence ID" value="ADZ24786.1"/>
    <property type="molecule type" value="mRNA"/>
</dbReference>
<evidence type="ECO:0000259" key="11">
    <source>
        <dbReference type="PROSITE" id="PS50262"/>
    </source>
</evidence>
<comment type="subcellular location">
    <subcellularLocation>
        <location evidence="1">Membrane</location>
        <topology evidence="1">Multi-pass membrane protein</topology>
    </subcellularLocation>
</comment>
<protein>
    <submittedName>
        <fullName evidence="12">Ciliary opsin</fullName>
    </submittedName>
</protein>
<dbReference type="InterPro" id="IPR000276">
    <property type="entry name" value="GPCR_Rhodpsn"/>
</dbReference>